<comment type="domain">
    <text evidence="8">The N-terminal region contains the highly conserved SGGXDS motif, predicted to be a P-loop motif involved in ATP binding.</text>
</comment>
<protein>
    <recommendedName>
        <fullName evidence="8">tRNA(Ile)-lysidine synthase</fullName>
        <ecNumber evidence="8">6.3.4.19</ecNumber>
    </recommendedName>
    <alternativeName>
        <fullName evidence="8">tRNA(Ile)-2-lysyl-cytidine synthase</fullName>
    </alternativeName>
    <alternativeName>
        <fullName evidence="8">tRNA(Ile)-lysidine synthetase</fullName>
    </alternativeName>
</protein>
<keyword evidence="6 8" id="KW-0067">ATP-binding</keyword>
<keyword evidence="2 8" id="KW-0963">Cytoplasm</keyword>
<dbReference type="Gene3D" id="3.40.50.620">
    <property type="entry name" value="HUPs"/>
    <property type="match status" value="1"/>
</dbReference>
<dbReference type="GO" id="GO:0032267">
    <property type="term" value="F:tRNA(Ile)-lysidine synthase activity"/>
    <property type="evidence" value="ECO:0007669"/>
    <property type="project" value="UniProtKB-EC"/>
</dbReference>
<dbReference type="SUPFAM" id="SSF82829">
    <property type="entry name" value="MesJ substrate recognition domain-like"/>
    <property type="match status" value="1"/>
</dbReference>
<proteinExistence type="inferred from homology"/>
<feature type="binding site" evidence="8">
    <location>
        <begin position="33"/>
        <end position="38"/>
    </location>
    <ligand>
        <name>ATP</name>
        <dbReference type="ChEBI" id="CHEBI:30616"/>
    </ligand>
</feature>
<dbReference type="Pfam" id="PF09179">
    <property type="entry name" value="TilS"/>
    <property type="match status" value="1"/>
</dbReference>
<sequence length="457" mass="51050">MTHGCFYMKLSPLEQSILDSFPVGAKQLLVAVSGGVDSVTLLYALTRLSATLNVSLHAAHLDHQIRQESAADAVFVRDLCAQWNVPCDVESCAVADLAQQRKLSVEMAGRQARREFLQRLAVEVDADAISLAHHQDDQVETFMLRLLRGSGQSGLASMRVCQAIWWRPLLGCSREQILAYAQQHGLPWVEDQSNKNPKYLRNQLRHELIPQMLKINPSFKTQIAGLTQRIQVEEDYWQEQVVRQVNELALPCADGLRLGRDALLALHPALRVRTLREALQQVRGDLQRIEAIHLQAIEALLSGIKSQAQLNLPGCWVARRYDALWFRATAPELPSPFNLPLPLSGELELPDGRVLRTSTQDELEGESAWVTEYSLAALSQPLRVRSWLPGDRFVPSGMFGHKKLKSFFSDNQIEIEARLTMPLLVCGDTILWVVGARRSGCAVAGQGQGKVLRVELI</sequence>
<comment type="catalytic activity">
    <reaction evidence="7 8">
        <text>cytidine(34) in tRNA(Ile2) + L-lysine + ATP = lysidine(34) in tRNA(Ile2) + AMP + diphosphate + H(+)</text>
        <dbReference type="Rhea" id="RHEA:43744"/>
        <dbReference type="Rhea" id="RHEA-COMP:10625"/>
        <dbReference type="Rhea" id="RHEA-COMP:10670"/>
        <dbReference type="ChEBI" id="CHEBI:15378"/>
        <dbReference type="ChEBI" id="CHEBI:30616"/>
        <dbReference type="ChEBI" id="CHEBI:32551"/>
        <dbReference type="ChEBI" id="CHEBI:33019"/>
        <dbReference type="ChEBI" id="CHEBI:82748"/>
        <dbReference type="ChEBI" id="CHEBI:83665"/>
        <dbReference type="ChEBI" id="CHEBI:456215"/>
        <dbReference type="EC" id="6.3.4.19"/>
    </reaction>
</comment>
<dbReference type="SUPFAM" id="SSF56037">
    <property type="entry name" value="PheT/TilS domain"/>
    <property type="match status" value="1"/>
</dbReference>
<evidence type="ECO:0000256" key="2">
    <source>
        <dbReference type="ARBA" id="ARBA00022490"/>
    </source>
</evidence>
<dbReference type="InterPro" id="IPR012094">
    <property type="entry name" value="tRNA_Ile_lys_synt"/>
</dbReference>
<dbReference type="EMBL" id="FNQN01000002">
    <property type="protein sequence ID" value="SDZ91956.1"/>
    <property type="molecule type" value="Genomic_DNA"/>
</dbReference>
<evidence type="ECO:0000313" key="11">
    <source>
        <dbReference type="Proteomes" id="UP000199409"/>
    </source>
</evidence>
<dbReference type="Gene3D" id="3.30.465.60">
    <property type="match status" value="1"/>
</dbReference>
<dbReference type="SMART" id="SM00977">
    <property type="entry name" value="TilS_C"/>
    <property type="match status" value="1"/>
</dbReference>
<evidence type="ECO:0000313" key="10">
    <source>
        <dbReference type="EMBL" id="SDZ91956.1"/>
    </source>
</evidence>
<comment type="subcellular location">
    <subcellularLocation>
        <location evidence="1 8">Cytoplasm</location>
    </subcellularLocation>
</comment>
<comment type="function">
    <text evidence="8">Ligates lysine onto the cytidine present at position 34 of the AUA codon-specific tRNA(Ile) that contains the anticodon CAU, in an ATP-dependent manner. Cytidine is converted to lysidine, thus changing the amino acid specificity of the tRNA from methionine to isoleucine.</text>
</comment>
<evidence type="ECO:0000256" key="3">
    <source>
        <dbReference type="ARBA" id="ARBA00022598"/>
    </source>
</evidence>
<reference evidence="10 11" key="1">
    <citation type="submission" date="2016-10" db="EMBL/GenBank/DDBJ databases">
        <authorList>
            <person name="de Groot N.N."/>
        </authorList>
    </citation>
    <scope>NUCLEOTIDE SEQUENCE [LARGE SCALE GENOMIC DNA]</scope>
    <source>
        <strain evidence="10 11">DSM 7343</strain>
    </source>
</reference>
<evidence type="ECO:0000259" key="9">
    <source>
        <dbReference type="SMART" id="SM00977"/>
    </source>
</evidence>
<evidence type="ECO:0000256" key="1">
    <source>
        <dbReference type="ARBA" id="ARBA00004496"/>
    </source>
</evidence>
<dbReference type="InterPro" id="IPR011063">
    <property type="entry name" value="TilS/TtcA_N"/>
</dbReference>
<dbReference type="InterPro" id="IPR012795">
    <property type="entry name" value="tRNA_Ile_lys_synt_N"/>
</dbReference>
<organism evidence="10 11">
    <name type="scientific">Desulfuromusa kysingii</name>
    <dbReference type="NCBI Taxonomy" id="37625"/>
    <lineage>
        <taxon>Bacteria</taxon>
        <taxon>Pseudomonadati</taxon>
        <taxon>Thermodesulfobacteriota</taxon>
        <taxon>Desulfuromonadia</taxon>
        <taxon>Desulfuromonadales</taxon>
        <taxon>Geopsychrobacteraceae</taxon>
        <taxon>Desulfuromusa</taxon>
    </lineage>
</organism>
<keyword evidence="4 8" id="KW-0819">tRNA processing</keyword>
<dbReference type="NCBIfam" id="TIGR02432">
    <property type="entry name" value="lysidine_TilS_N"/>
    <property type="match status" value="1"/>
</dbReference>
<evidence type="ECO:0000256" key="6">
    <source>
        <dbReference type="ARBA" id="ARBA00022840"/>
    </source>
</evidence>
<dbReference type="OrthoDB" id="9807403at2"/>
<dbReference type="InterPro" id="IPR012796">
    <property type="entry name" value="Lysidine-tRNA-synth_C"/>
</dbReference>
<evidence type="ECO:0000256" key="4">
    <source>
        <dbReference type="ARBA" id="ARBA00022694"/>
    </source>
</evidence>
<dbReference type="SUPFAM" id="SSF52402">
    <property type="entry name" value="Adenine nucleotide alpha hydrolases-like"/>
    <property type="match status" value="1"/>
</dbReference>
<evidence type="ECO:0000256" key="7">
    <source>
        <dbReference type="ARBA" id="ARBA00048539"/>
    </source>
</evidence>
<dbReference type="HAMAP" id="MF_01161">
    <property type="entry name" value="tRNA_Ile_lys_synt"/>
    <property type="match status" value="1"/>
</dbReference>
<evidence type="ECO:0000256" key="5">
    <source>
        <dbReference type="ARBA" id="ARBA00022741"/>
    </source>
</evidence>
<accession>A0A1H3WXQ2</accession>
<dbReference type="NCBIfam" id="TIGR02433">
    <property type="entry name" value="lysidine_TilS_C"/>
    <property type="match status" value="1"/>
</dbReference>
<dbReference type="Pfam" id="PF11734">
    <property type="entry name" value="TilS_C"/>
    <property type="match status" value="1"/>
</dbReference>
<dbReference type="PANTHER" id="PTHR43033:SF1">
    <property type="entry name" value="TRNA(ILE)-LYSIDINE SYNTHASE-RELATED"/>
    <property type="match status" value="1"/>
</dbReference>
<dbReference type="AlphaFoldDB" id="A0A1H3WXQ2"/>
<dbReference type="GO" id="GO:0005737">
    <property type="term" value="C:cytoplasm"/>
    <property type="evidence" value="ECO:0007669"/>
    <property type="project" value="UniProtKB-SubCell"/>
</dbReference>
<dbReference type="GO" id="GO:0006400">
    <property type="term" value="P:tRNA modification"/>
    <property type="evidence" value="ECO:0007669"/>
    <property type="project" value="UniProtKB-UniRule"/>
</dbReference>
<dbReference type="InterPro" id="IPR015262">
    <property type="entry name" value="tRNA_Ile_lys_synt_subst-bd"/>
</dbReference>
<dbReference type="PANTHER" id="PTHR43033">
    <property type="entry name" value="TRNA(ILE)-LYSIDINE SYNTHASE-RELATED"/>
    <property type="match status" value="1"/>
</dbReference>
<dbReference type="EC" id="6.3.4.19" evidence="8"/>
<keyword evidence="3 8" id="KW-0436">Ligase</keyword>
<dbReference type="GO" id="GO:0005524">
    <property type="term" value="F:ATP binding"/>
    <property type="evidence" value="ECO:0007669"/>
    <property type="project" value="UniProtKB-UniRule"/>
</dbReference>
<dbReference type="CDD" id="cd01992">
    <property type="entry name" value="TilS_N"/>
    <property type="match status" value="1"/>
</dbReference>
<comment type="similarity">
    <text evidence="8">Belongs to the tRNA(Ile)-lysidine synthase family.</text>
</comment>
<feature type="domain" description="Lysidine-tRNA(Ile) synthetase C-terminal" evidence="9">
    <location>
        <begin position="382"/>
        <end position="454"/>
    </location>
</feature>
<evidence type="ECO:0000256" key="8">
    <source>
        <dbReference type="HAMAP-Rule" id="MF_01161"/>
    </source>
</evidence>
<dbReference type="InterPro" id="IPR014729">
    <property type="entry name" value="Rossmann-like_a/b/a_fold"/>
</dbReference>
<gene>
    <name evidence="8" type="primary">tilS</name>
    <name evidence="10" type="ORF">SAMN05660420_00729</name>
</gene>
<keyword evidence="11" id="KW-1185">Reference proteome</keyword>
<dbReference type="STRING" id="37625.SAMN05660420_00729"/>
<name>A0A1H3WXQ2_9BACT</name>
<dbReference type="Proteomes" id="UP000199409">
    <property type="component" value="Unassembled WGS sequence"/>
</dbReference>
<keyword evidence="5 8" id="KW-0547">Nucleotide-binding</keyword>
<dbReference type="Pfam" id="PF01171">
    <property type="entry name" value="ATP_bind_3"/>
    <property type="match status" value="1"/>
</dbReference>